<dbReference type="STRING" id="200378.SAMN05216553_101746"/>
<evidence type="ECO:0000256" key="1">
    <source>
        <dbReference type="ARBA" id="ARBA00001974"/>
    </source>
</evidence>
<accession>A0A1G7LB03</accession>
<gene>
    <name evidence="5" type="ORF">SAMN05216553_101746</name>
</gene>
<organism evidence="5 6">
    <name type="scientific">Lentzea fradiae</name>
    <dbReference type="NCBI Taxonomy" id="200378"/>
    <lineage>
        <taxon>Bacteria</taxon>
        <taxon>Bacillati</taxon>
        <taxon>Actinomycetota</taxon>
        <taxon>Actinomycetes</taxon>
        <taxon>Pseudonocardiales</taxon>
        <taxon>Pseudonocardiaceae</taxon>
        <taxon>Lentzea</taxon>
    </lineage>
</organism>
<comment type="cofactor">
    <cofactor evidence="1">
        <name>FAD</name>
        <dbReference type="ChEBI" id="CHEBI:57692"/>
    </cofactor>
</comment>
<dbReference type="Gene3D" id="3.50.50.60">
    <property type="entry name" value="FAD/NAD(P)-binding domain"/>
    <property type="match status" value="1"/>
</dbReference>
<dbReference type="PANTHER" id="PTHR43004">
    <property type="entry name" value="TRK SYSTEM POTASSIUM UPTAKE PROTEIN"/>
    <property type="match status" value="1"/>
</dbReference>
<evidence type="ECO:0000256" key="3">
    <source>
        <dbReference type="ARBA" id="ARBA00022827"/>
    </source>
</evidence>
<dbReference type="InterPro" id="IPR002938">
    <property type="entry name" value="FAD-bd"/>
</dbReference>
<dbReference type="Gene3D" id="3.30.70.2450">
    <property type="match status" value="1"/>
</dbReference>
<dbReference type="EMBL" id="FNCC01000001">
    <property type="protein sequence ID" value="SDF46169.1"/>
    <property type="molecule type" value="Genomic_DNA"/>
</dbReference>
<dbReference type="GO" id="GO:0016709">
    <property type="term" value="F:oxidoreductase activity, acting on paired donors, with incorporation or reduction of molecular oxygen, NAD(P)H as one donor, and incorporation of one atom of oxygen"/>
    <property type="evidence" value="ECO:0007669"/>
    <property type="project" value="UniProtKB-ARBA"/>
</dbReference>
<dbReference type="PRINTS" id="PR00420">
    <property type="entry name" value="RNGMNOXGNASE"/>
</dbReference>
<dbReference type="GO" id="GO:0071949">
    <property type="term" value="F:FAD binding"/>
    <property type="evidence" value="ECO:0007669"/>
    <property type="project" value="InterPro"/>
</dbReference>
<name>A0A1G7LB03_9PSEU</name>
<evidence type="ECO:0000259" key="4">
    <source>
        <dbReference type="Pfam" id="PF01494"/>
    </source>
</evidence>
<reference evidence="6" key="1">
    <citation type="submission" date="2016-10" db="EMBL/GenBank/DDBJ databases">
        <authorList>
            <person name="Varghese N."/>
            <person name="Submissions S."/>
        </authorList>
    </citation>
    <scope>NUCLEOTIDE SEQUENCE [LARGE SCALE GENOMIC DNA]</scope>
    <source>
        <strain evidence="6">CGMCC 4.3506</strain>
    </source>
</reference>
<evidence type="ECO:0000313" key="6">
    <source>
        <dbReference type="Proteomes" id="UP000199623"/>
    </source>
</evidence>
<dbReference type="RefSeq" id="WP_176946571.1">
    <property type="nucleotide sequence ID" value="NZ_FNCC01000001.1"/>
</dbReference>
<keyword evidence="6" id="KW-1185">Reference proteome</keyword>
<protein>
    <submittedName>
        <fullName evidence="5">2-polyprenyl-6-methoxyphenol hydroxylase</fullName>
    </submittedName>
</protein>
<dbReference type="Proteomes" id="UP000199623">
    <property type="component" value="Unassembled WGS sequence"/>
</dbReference>
<sequence length="389" mass="41432">MIAVVGAGPVGLTAALVLAHNGVPVTLLEQGPALGTASRASTFHPATLDLLAGLGVADEFIAQGRKVHDLQWRDRSGALLTRMSYHAIADRTAHPFRLHAEQTVLTPLLLKRLTAEVRWNTAVTAVHQDDDGVELVTGNGTLRADYVIAADGAHSAVRTALGLDFPGKEYPTYALRVITTTELDRLLPGLSPMTYFRDPVQSCSVLGLPDHWRVILRLPHTADPADVAVEELLHKALPTLADRVEVREAHTYRTSRRVIDDYRAGRVLFAGDAAHLTSTAGGMNMNCGIHDAVDIATALSHVVNGDHGSALLDEAARRRRNVVVDHVIPASEARVSGVDGQAGSVDAAVREIAVTASSPIEEARYLVRASMLDTAPGYPAPTLEGSVAS</sequence>
<feature type="domain" description="FAD-binding" evidence="4">
    <location>
        <begin position="2"/>
        <end position="323"/>
    </location>
</feature>
<dbReference type="AlphaFoldDB" id="A0A1G7LB03"/>
<dbReference type="SUPFAM" id="SSF51905">
    <property type="entry name" value="FAD/NAD(P)-binding domain"/>
    <property type="match status" value="1"/>
</dbReference>
<dbReference type="Pfam" id="PF01494">
    <property type="entry name" value="FAD_binding_3"/>
    <property type="match status" value="1"/>
</dbReference>
<keyword evidence="2" id="KW-0285">Flavoprotein</keyword>
<dbReference type="InterPro" id="IPR036188">
    <property type="entry name" value="FAD/NAD-bd_sf"/>
</dbReference>
<proteinExistence type="predicted"/>
<keyword evidence="3" id="KW-0274">FAD</keyword>
<dbReference type="PANTHER" id="PTHR43004:SF19">
    <property type="entry name" value="BINDING MONOOXYGENASE, PUTATIVE (JCVI)-RELATED"/>
    <property type="match status" value="1"/>
</dbReference>
<evidence type="ECO:0000256" key="2">
    <source>
        <dbReference type="ARBA" id="ARBA00022630"/>
    </source>
</evidence>
<dbReference type="InterPro" id="IPR050641">
    <property type="entry name" value="RIFMO-like"/>
</dbReference>
<evidence type="ECO:0000313" key="5">
    <source>
        <dbReference type="EMBL" id="SDF46169.1"/>
    </source>
</evidence>